<dbReference type="PANTHER" id="PTHR43350:SF21">
    <property type="entry name" value="S-NITROSOMYCOTHIOL REDUCTASE MSCR"/>
    <property type="match status" value="1"/>
</dbReference>
<gene>
    <name evidence="8" type="ORF">SAMN05216215_100924</name>
</gene>
<dbReference type="InterPro" id="IPR002328">
    <property type="entry name" value="ADH_Zn_CS"/>
</dbReference>
<comment type="cofactor">
    <cofactor evidence="1 6">
        <name>Zn(2+)</name>
        <dbReference type="ChEBI" id="CHEBI:29105"/>
    </cofactor>
</comment>
<evidence type="ECO:0000256" key="3">
    <source>
        <dbReference type="ARBA" id="ARBA00022723"/>
    </source>
</evidence>
<dbReference type="Gene3D" id="3.40.50.720">
    <property type="entry name" value="NAD(P)-binding Rossmann-like Domain"/>
    <property type="match status" value="1"/>
</dbReference>
<keyword evidence="5" id="KW-0560">Oxidoreductase</keyword>
<dbReference type="SUPFAM" id="SSF50129">
    <property type="entry name" value="GroES-like"/>
    <property type="match status" value="2"/>
</dbReference>
<dbReference type="Proteomes" id="UP000199529">
    <property type="component" value="Unassembled WGS sequence"/>
</dbReference>
<dbReference type="PROSITE" id="PS00059">
    <property type="entry name" value="ADH_ZINC"/>
    <property type="match status" value="1"/>
</dbReference>
<organism evidence="8 9">
    <name type="scientific">Saccharopolyspora shandongensis</name>
    <dbReference type="NCBI Taxonomy" id="418495"/>
    <lineage>
        <taxon>Bacteria</taxon>
        <taxon>Bacillati</taxon>
        <taxon>Actinomycetota</taxon>
        <taxon>Actinomycetes</taxon>
        <taxon>Pseudonocardiales</taxon>
        <taxon>Pseudonocardiaceae</taxon>
        <taxon>Saccharopolyspora</taxon>
    </lineage>
</organism>
<dbReference type="InterPro" id="IPR036291">
    <property type="entry name" value="NAD(P)-bd_dom_sf"/>
</dbReference>
<name>A0A1H3A748_9PSEU</name>
<evidence type="ECO:0000256" key="6">
    <source>
        <dbReference type="RuleBase" id="RU361277"/>
    </source>
</evidence>
<dbReference type="EMBL" id="FNOK01000009">
    <property type="protein sequence ID" value="SDX25572.1"/>
    <property type="molecule type" value="Genomic_DNA"/>
</dbReference>
<dbReference type="NCBIfam" id="TIGR03451">
    <property type="entry name" value="mycoS_dep_FDH"/>
    <property type="match status" value="1"/>
</dbReference>
<dbReference type="Pfam" id="PF08240">
    <property type="entry name" value="ADH_N"/>
    <property type="match status" value="1"/>
</dbReference>
<keyword evidence="3 6" id="KW-0479">Metal-binding</keyword>
<sequence length="392" mass="41099">MFAVDPVLLLLTVARAYDDGGRNDDLLEVLVADDVRAVVATGKGAPVEVVTIRVPDPGPGEAVVRVQACGVCHTDLHYREGGISDEYPFLLGHEAAGIVEAVGEGVRDVQPGDFVILNWRAVCGVCRACKRGRPQYCFATHNAAQPMTLTDGTPLSPALGIGAFAEKTLVHAGQCTKVDPAARPAVAGLLGCGVMAGIGAAINTGGAGPGDTVAVLGCGGVGDGAIAGASMVGARRIIAVDRDPKKLEWARQFGATHTVNAAETDAVEAIRELTGGFGADLVIDAVGRPETFEQAFYARDLAGTVVLVGVPTPEMKLELPLLDVFGRGGAVKSSWYGDCLPERDFPMLIELYLQGRLPLEKFVSEEIALDQVEQAFEKMHRGEVLRSVVTFG</sequence>
<dbReference type="FunFam" id="3.40.50.720:FF:000003">
    <property type="entry name" value="S-(hydroxymethyl)glutathione dehydrogenase"/>
    <property type="match status" value="1"/>
</dbReference>
<feature type="domain" description="Enoyl reductase (ER)" evidence="7">
    <location>
        <begin position="44"/>
        <end position="389"/>
    </location>
</feature>
<proteinExistence type="inferred from homology"/>
<dbReference type="AlphaFoldDB" id="A0A1H3A748"/>
<evidence type="ECO:0000256" key="5">
    <source>
        <dbReference type="ARBA" id="ARBA00023002"/>
    </source>
</evidence>
<dbReference type="SUPFAM" id="SSF51735">
    <property type="entry name" value="NAD(P)-binding Rossmann-fold domains"/>
    <property type="match status" value="1"/>
</dbReference>
<dbReference type="Gene3D" id="3.90.180.10">
    <property type="entry name" value="Medium-chain alcohol dehydrogenases, catalytic domain"/>
    <property type="match status" value="1"/>
</dbReference>
<evidence type="ECO:0000256" key="2">
    <source>
        <dbReference type="ARBA" id="ARBA00008072"/>
    </source>
</evidence>
<evidence type="ECO:0000313" key="8">
    <source>
        <dbReference type="EMBL" id="SDX25572.1"/>
    </source>
</evidence>
<dbReference type="InterPro" id="IPR013149">
    <property type="entry name" value="ADH-like_C"/>
</dbReference>
<evidence type="ECO:0000256" key="4">
    <source>
        <dbReference type="ARBA" id="ARBA00022833"/>
    </source>
</evidence>
<evidence type="ECO:0000256" key="1">
    <source>
        <dbReference type="ARBA" id="ARBA00001947"/>
    </source>
</evidence>
<accession>A0A1H3A748</accession>
<protein>
    <submittedName>
        <fullName evidence="8">S-(Hydroxymethyl)mycothiol dehydrogenase</fullName>
    </submittedName>
</protein>
<reference evidence="9" key="1">
    <citation type="submission" date="2016-10" db="EMBL/GenBank/DDBJ databases">
        <authorList>
            <person name="Varghese N."/>
            <person name="Submissions S."/>
        </authorList>
    </citation>
    <scope>NUCLEOTIDE SEQUENCE [LARGE SCALE GENOMIC DNA]</scope>
    <source>
        <strain evidence="9">CGMCC 4.3530</strain>
    </source>
</reference>
<dbReference type="InterPro" id="IPR017816">
    <property type="entry name" value="MycoS_dep_FDH"/>
</dbReference>
<evidence type="ECO:0000259" key="7">
    <source>
        <dbReference type="SMART" id="SM00829"/>
    </source>
</evidence>
<keyword evidence="9" id="KW-1185">Reference proteome</keyword>
<dbReference type="InterPro" id="IPR013154">
    <property type="entry name" value="ADH-like_N"/>
</dbReference>
<dbReference type="InterPro" id="IPR011032">
    <property type="entry name" value="GroES-like_sf"/>
</dbReference>
<dbReference type="Pfam" id="PF00107">
    <property type="entry name" value="ADH_zinc_N"/>
    <property type="match status" value="1"/>
</dbReference>
<dbReference type="STRING" id="418495.SAMN05216215_100924"/>
<evidence type="ECO:0000313" key="9">
    <source>
        <dbReference type="Proteomes" id="UP000199529"/>
    </source>
</evidence>
<dbReference type="PANTHER" id="PTHR43350">
    <property type="entry name" value="NAD-DEPENDENT ALCOHOL DEHYDROGENASE"/>
    <property type="match status" value="1"/>
</dbReference>
<dbReference type="GO" id="GO:0008270">
    <property type="term" value="F:zinc ion binding"/>
    <property type="evidence" value="ECO:0007669"/>
    <property type="project" value="InterPro"/>
</dbReference>
<comment type="similarity">
    <text evidence="2 6">Belongs to the zinc-containing alcohol dehydrogenase family.</text>
</comment>
<dbReference type="InterPro" id="IPR020843">
    <property type="entry name" value="ER"/>
</dbReference>
<dbReference type="GO" id="GO:0016491">
    <property type="term" value="F:oxidoreductase activity"/>
    <property type="evidence" value="ECO:0007669"/>
    <property type="project" value="UniProtKB-KW"/>
</dbReference>
<keyword evidence="4 6" id="KW-0862">Zinc</keyword>
<dbReference type="SMART" id="SM00829">
    <property type="entry name" value="PKS_ER"/>
    <property type="match status" value="1"/>
</dbReference>
<dbReference type="CDD" id="cd08279">
    <property type="entry name" value="Zn_ADH_class_III"/>
    <property type="match status" value="1"/>
</dbReference>